<dbReference type="STRING" id="1618358.UX80_C0004G0082"/>
<reference evidence="3 4" key="1">
    <citation type="journal article" date="2015" name="Nature">
        <title>rRNA introns, odd ribosomes, and small enigmatic genomes across a large radiation of phyla.</title>
        <authorList>
            <person name="Brown C.T."/>
            <person name="Hug L.A."/>
            <person name="Thomas B.C."/>
            <person name="Sharon I."/>
            <person name="Castelle C.J."/>
            <person name="Singh A."/>
            <person name="Wilkins M.J."/>
            <person name="Williams K.H."/>
            <person name="Banfield J.F."/>
        </authorList>
    </citation>
    <scope>NUCLEOTIDE SEQUENCE [LARGE SCALE GENOMIC DNA]</scope>
</reference>
<comment type="caution">
    <text evidence="3">The sequence shown here is derived from an EMBL/GenBank/DDBJ whole genome shotgun (WGS) entry which is preliminary data.</text>
</comment>
<dbReference type="AlphaFoldDB" id="A0A0G1RMF3"/>
<dbReference type="PANTHER" id="PTHR34477">
    <property type="entry name" value="UPF0213 PROTEIN YHBQ"/>
    <property type="match status" value="1"/>
</dbReference>
<dbReference type="InterPro" id="IPR000305">
    <property type="entry name" value="GIY-YIG_endonuc"/>
</dbReference>
<dbReference type="CDD" id="cd10449">
    <property type="entry name" value="GIY-YIG_SLX1_like"/>
    <property type="match status" value="1"/>
</dbReference>
<evidence type="ECO:0000256" key="1">
    <source>
        <dbReference type="ARBA" id="ARBA00007435"/>
    </source>
</evidence>
<protein>
    <recommendedName>
        <fullName evidence="2">GIY-YIG domain-containing protein</fullName>
    </recommendedName>
</protein>
<dbReference type="SUPFAM" id="SSF82771">
    <property type="entry name" value="GIY-YIG endonuclease"/>
    <property type="match status" value="1"/>
</dbReference>
<name>A0A0G1RMF3_9BACT</name>
<accession>A0A0G1RMF3</accession>
<dbReference type="InterPro" id="IPR035901">
    <property type="entry name" value="GIY-YIG_endonuc_sf"/>
</dbReference>
<dbReference type="Pfam" id="PF01541">
    <property type="entry name" value="GIY-YIG"/>
    <property type="match status" value="1"/>
</dbReference>
<evidence type="ECO:0000313" key="3">
    <source>
        <dbReference type="EMBL" id="KKU58331.1"/>
    </source>
</evidence>
<dbReference type="EMBL" id="LCNO01000004">
    <property type="protein sequence ID" value="KKU58331.1"/>
    <property type="molecule type" value="Genomic_DNA"/>
</dbReference>
<gene>
    <name evidence="3" type="ORF">UX80_C0004G0082</name>
</gene>
<evidence type="ECO:0000313" key="4">
    <source>
        <dbReference type="Proteomes" id="UP000034307"/>
    </source>
</evidence>
<dbReference type="Gene3D" id="3.40.1440.10">
    <property type="entry name" value="GIY-YIG endonuclease"/>
    <property type="match status" value="1"/>
</dbReference>
<dbReference type="InterPro" id="IPR050190">
    <property type="entry name" value="UPF0213_domain"/>
</dbReference>
<evidence type="ECO:0000259" key="2">
    <source>
        <dbReference type="PROSITE" id="PS50164"/>
    </source>
</evidence>
<organism evidence="3 4">
    <name type="scientific">Candidatus Amesbacteria bacterium GW2011_GWA2_47_11b</name>
    <dbReference type="NCBI Taxonomy" id="1618358"/>
    <lineage>
        <taxon>Bacteria</taxon>
        <taxon>Candidatus Amesiibacteriota</taxon>
    </lineage>
</organism>
<comment type="similarity">
    <text evidence="1">Belongs to the UPF0213 family.</text>
</comment>
<dbReference type="Proteomes" id="UP000034307">
    <property type="component" value="Unassembled WGS sequence"/>
</dbReference>
<sequence length="86" mass="10024">MYYVYLLRSKVSGKVYTGFTADLRRRLSQHLSGQVHTTSRMGEIELIYYEAFMSKIDAVRREKYLKTTMGKRMVKLALRDTLGPVV</sequence>
<dbReference type="PROSITE" id="PS50164">
    <property type="entry name" value="GIY_YIG"/>
    <property type="match status" value="1"/>
</dbReference>
<feature type="domain" description="GIY-YIG" evidence="2">
    <location>
        <begin position="1"/>
        <end position="77"/>
    </location>
</feature>
<proteinExistence type="inferred from homology"/>
<dbReference type="PANTHER" id="PTHR34477:SF5">
    <property type="entry name" value="BSL5627 PROTEIN"/>
    <property type="match status" value="1"/>
</dbReference>